<feature type="region of interest" description="Disordered" evidence="1">
    <location>
        <begin position="1"/>
        <end position="52"/>
    </location>
</feature>
<organism evidence="2 3">
    <name type="scientific">Petrolisthes cinctipes</name>
    <name type="common">Flat porcelain crab</name>
    <dbReference type="NCBI Taxonomy" id="88211"/>
    <lineage>
        <taxon>Eukaryota</taxon>
        <taxon>Metazoa</taxon>
        <taxon>Ecdysozoa</taxon>
        <taxon>Arthropoda</taxon>
        <taxon>Crustacea</taxon>
        <taxon>Multicrustacea</taxon>
        <taxon>Malacostraca</taxon>
        <taxon>Eumalacostraca</taxon>
        <taxon>Eucarida</taxon>
        <taxon>Decapoda</taxon>
        <taxon>Pleocyemata</taxon>
        <taxon>Anomura</taxon>
        <taxon>Galatheoidea</taxon>
        <taxon>Porcellanidae</taxon>
        <taxon>Petrolisthes</taxon>
    </lineage>
</organism>
<proteinExistence type="predicted"/>
<feature type="compositionally biased region" description="Pro residues" evidence="1">
    <location>
        <begin position="126"/>
        <end position="144"/>
    </location>
</feature>
<feature type="region of interest" description="Disordered" evidence="1">
    <location>
        <begin position="174"/>
        <end position="208"/>
    </location>
</feature>
<dbReference type="AlphaFoldDB" id="A0AAE1KZI2"/>
<gene>
    <name evidence="2" type="ORF">Pcinc_008394</name>
</gene>
<protein>
    <submittedName>
        <fullName evidence="2">Uncharacterized protein</fullName>
    </submittedName>
</protein>
<feature type="compositionally biased region" description="Pro residues" evidence="1">
    <location>
        <begin position="31"/>
        <end position="44"/>
    </location>
</feature>
<feature type="compositionally biased region" description="Low complexity" evidence="1">
    <location>
        <begin position="10"/>
        <end position="22"/>
    </location>
</feature>
<keyword evidence="3" id="KW-1185">Reference proteome</keyword>
<comment type="caution">
    <text evidence="2">The sequence shown here is derived from an EMBL/GenBank/DDBJ whole genome shotgun (WGS) entry which is preliminary data.</text>
</comment>
<evidence type="ECO:0000313" key="2">
    <source>
        <dbReference type="EMBL" id="KAK3887515.1"/>
    </source>
</evidence>
<evidence type="ECO:0000313" key="3">
    <source>
        <dbReference type="Proteomes" id="UP001286313"/>
    </source>
</evidence>
<feature type="region of interest" description="Disordered" evidence="1">
    <location>
        <begin position="118"/>
        <end position="147"/>
    </location>
</feature>
<name>A0AAE1KZI2_PETCI</name>
<accession>A0AAE1KZI2</accession>
<reference evidence="2" key="1">
    <citation type="submission" date="2023-10" db="EMBL/GenBank/DDBJ databases">
        <title>Genome assemblies of two species of porcelain crab, Petrolisthes cinctipes and Petrolisthes manimaculis (Anomura: Porcellanidae).</title>
        <authorList>
            <person name="Angst P."/>
        </authorList>
    </citation>
    <scope>NUCLEOTIDE SEQUENCE</scope>
    <source>
        <strain evidence="2">PB745_01</strain>
        <tissue evidence="2">Gill</tissue>
    </source>
</reference>
<sequence length="208" mass="22112">MTTWLAPGYTSTTLVTSLGSSSPFPTQENPPRTPEIPPNTPEIPPNVTTRGRVGEFKPVMSLRVKSDVQDVEISRAVRECESGVVGVSVEWRGGRGREQGDNRTPPLLLIYSADPALQDISLAAHTPPPPRPPPPPPPPPPHTPPDVVLEVSSWEEGLDVFGEDFDLIGDEEEGLGVTGDEEEGLGVIGDEEEGLGVIGDEEEGLGGD</sequence>
<evidence type="ECO:0000256" key="1">
    <source>
        <dbReference type="SAM" id="MobiDB-lite"/>
    </source>
</evidence>
<dbReference type="EMBL" id="JAWQEG010000624">
    <property type="protein sequence ID" value="KAK3887515.1"/>
    <property type="molecule type" value="Genomic_DNA"/>
</dbReference>
<dbReference type="Proteomes" id="UP001286313">
    <property type="component" value="Unassembled WGS sequence"/>
</dbReference>